<feature type="binding site" evidence="6">
    <location>
        <position position="60"/>
    </location>
    <ligand>
        <name>FMN</name>
        <dbReference type="ChEBI" id="CHEBI:58210"/>
    </ligand>
</feature>
<dbReference type="EMBL" id="CP017248">
    <property type="protein sequence ID" value="AOR30640.1"/>
    <property type="molecule type" value="Genomic_DNA"/>
</dbReference>
<feature type="binding site" evidence="6">
    <location>
        <position position="157"/>
    </location>
    <ligand>
        <name>FMN</name>
        <dbReference type="ChEBI" id="CHEBI:58210"/>
    </ligand>
</feature>
<evidence type="ECO:0000313" key="9">
    <source>
        <dbReference type="Proteomes" id="UP000094960"/>
    </source>
</evidence>
<organism evidence="8 9">
    <name type="scientific">Streptomyces fodineus</name>
    <dbReference type="NCBI Taxonomy" id="1904616"/>
    <lineage>
        <taxon>Bacteria</taxon>
        <taxon>Bacillati</taxon>
        <taxon>Actinomycetota</taxon>
        <taxon>Actinomycetes</taxon>
        <taxon>Kitasatosporales</taxon>
        <taxon>Streptomycetaceae</taxon>
        <taxon>Streptomyces</taxon>
    </lineage>
</organism>
<dbReference type="InterPro" id="IPR036661">
    <property type="entry name" value="Luciferase-like_sf"/>
</dbReference>
<dbReference type="AlphaFoldDB" id="A0A1D7Y5B4"/>
<dbReference type="KEGG" id="spun:BFF78_05885"/>
<keyword evidence="4 8" id="KW-0503">Monooxygenase</keyword>
<keyword evidence="3" id="KW-0560">Oxidoreductase</keyword>
<proteinExistence type="inferred from homology"/>
<dbReference type="InterPro" id="IPR011251">
    <property type="entry name" value="Luciferase-like_dom"/>
</dbReference>
<dbReference type="Proteomes" id="UP000094960">
    <property type="component" value="Chromosome"/>
</dbReference>
<dbReference type="Pfam" id="PF00296">
    <property type="entry name" value="Bac_luciferase"/>
    <property type="match status" value="1"/>
</dbReference>
<evidence type="ECO:0000256" key="2">
    <source>
        <dbReference type="ARBA" id="ARBA00022643"/>
    </source>
</evidence>
<dbReference type="PANTHER" id="PTHR30011">
    <property type="entry name" value="ALKANESULFONATE MONOOXYGENASE-RELATED"/>
    <property type="match status" value="1"/>
</dbReference>
<evidence type="ECO:0000256" key="4">
    <source>
        <dbReference type="ARBA" id="ARBA00023033"/>
    </source>
</evidence>
<evidence type="ECO:0000313" key="8">
    <source>
        <dbReference type="EMBL" id="AOR30640.1"/>
    </source>
</evidence>
<dbReference type="PIRSF" id="PIRSF000337">
    <property type="entry name" value="NTA_MOA"/>
    <property type="match status" value="1"/>
</dbReference>
<keyword evidence="1 6" id="KW-0285">Flavoprotein</keyword>
<accession>A0A1D7Y5B4</accession>
<protein>
    <submittedName>
        <fullName evidence="8">FMNH2-dependent monooxygenase</fullName>
    </submittedName>
</protein>
<feature type="binding site" evidence="6">
    <location>
        <position position="104"/>
    </location>
    <ligand>
        <name>FMN</name>
        <dbReference type="ChEBI" id="CHEBI:58210"/>
    </ligand>
</feature>
<dbReference type="RefSeq" id="WP_069777292.1">
    <property type="nucleotide sequence ID" value="NZ_CP017248.1"/>
</dbReference>
<keyword evidence="9" id="KW-1185">Reference proteome</keyword>
<dbReference type="GO" id="GO:0016705">
    <property type="term" value="F:oxidoreductase activity, acting on paired donors, with incorporation or reduction of molecular oxygen"/>
    <property type="evidence" value="ECO:0007669"/>
    <property type="project" value="InterPro"/>
</dbReference>
<evidence type="ECO:0000256" key="6">
    <source>
        <dbReference type="PIRSR" id="PIRSR000337-1"/>
    </source>
</evidence>
<sequence length="400" mass="43892">MSSTSPSHLHLAVALDGTGWHPASWREPGARPRDLFTAGYWADLVAEAERGLIDFVTLEDGLGPQSSHVLDPDERTDQVRGRLDAVLIASRVAPLTRHIGLVPTVVATHTEPFHISKAIATLDYVSTGRAGLRVQISARPHEAAHFGRRTLDRIEAYDSPAAQDLITELLDEAADYVDVVRRLWDSWEDDAEIRDAATGRFIDRDKLHYIDFEGRHFSVKGPSITPRPPQGQPPVTALAHQTVPYRLIARQADIGYVTPHDVDQARAIVAEIRAEQHTAGRAGEPLHVFGDLVVFLDDSRAEAEARRERLDTLAGEPYTGDARIFTGTAAELADVLEELAGGGLTGFRLRPAVAGHDLPRISRDLVPELQRRGRFRDAYEAGTLRGLLGLARPANRYAAA</sequence>
<dbReference type="GO" id="GO:0004497">
    <property type="term" value="F:monooxygenase activity"/>
    <property type="evidence" value="ECO:0007669"/>
    <property type="project" value="UniProtKB-KW"/>
</dbReference>
<evidence type="ECO:0000256" key="1">
    <source>
        <dbReference type="ARBA" id="ARBA00022630"/>
    </source>
</evidence>
<evidence type="ECO:0000256" key="5">
    <source>
        <dbReference type="ARBA" id="ARBA00033748"/>
    </source>
</evidence>
<dbReference type="SUPFAM" id="SSF51679">
    <property type="entry name" value="Bacterial luciferase-like"/>
    <property type="match status" value="1"/>
</dbReference>
<reference evidence="9" key="1">
    <citation type="submission" date="2016-09" db="EMBL/GenBank/DDBJ databases">
        <title>Streptomyces puniciscabiei strain:TW1S1 Genome sequencing and assembly.</title>
        <authorList>
            <person name="Kim M.-K."/>
            <person name="Kim S.B."/>
        </authorList>
    </citation>
    <scope>NUCLEOTIDE SEQUENCE [LARGE SCALE GENOMIC DNA]</scope>
    <source>
        <strain evidence="9">TW1S1</strain>
    </source>
</reference>
<comment type="similarity">
    <text evidence="5">Belongs to the NtaA/SnaA/DszA monooxygenase family.</text>
</comment>
<feature type="domain" description="Luciferase-like" evidence="7">
    <location>
        <begin position="30"/>
        <end position="310"/>
    </location>
</feature>
<dbReference type="InterPro" id="IPR051260">
    <property type="entry name" value="Diverse_substr_monoxygenases"/>
</dbReference>
<dbReference type="Gene3D" id="3.20.20.30">
    <property type="entry name" value="Luciferase-like domain"/>
    <property type="match status" value="1"/>
</dbReference>
<dbReference type="InterPro" id="IPR016215">
    <property type="entry name" value="NTA_MOA"/>
</dbReference>
<name>A0A1D7Y5B4_9ACTN</name>
<gene>
    <name evidence="8" type="ORF">BFF78_05885</name>
</gene>
<dbReference type="PANTHER" id="PTHR30011:SF16">
    <property type="entry name" value="C2H2 FINGER DOMAIN TRANSCRIPTION FACTOR (EUROFUNG)-RELATED"/>
    <property type="match status" value="1"/>
</dbReference>
<keyword evidence="2 6" id="KW-0288">FMN</keyword>
<evidence type="ECO:0000259" key="7">
    <source>
        <dbReference type="Pfam" id="PF00296"/>
    </source>
</evidence>
<evidence type="ECO:0000256" key="3">
    <source>
        <dbReference type="ARBA" id="ARBA00023002"/>
    </source>
</evidence>